<dbReference type="Proteomes" id="UP000492821">
    <property type="component" value="Unassembled WGS sequence"/>
</dbReference>
<dbReference type="AlphaFoldDB" id="A0A7E4ZQI8"/>
<feature type="compositionally biased region" description="Polar residues" evidence="5">
    <location>
        <begin position="18"/>
        <end position="30"/>
    </location>
</feature>
<reference evidence="9" key="2">
    <citation type="submission" date="2020-10" db="UniProtKB">
        <authorList>
            <consortium name="WormBaseParasite"/>
        </authorList>
    </citation>
    <scope>IDENTIFICATION</scope>
</reference>
<evidence type="ECO:0000256" key="4">
    <source>
        <dbReference type="ARBA" id="ARBA00030494"/>
    </source>
</evidence>
<proteinExistence type="inferred from homology"/>
<feature type="domain" description="NAA35-like N-terminal" evidence="6">
    <location>
        <begin position="59"/>
        <end position="158"/>
    </location>
</feature>
<dbReference type="InterPro" id="IPR057983">
    <property type="entry name" value="NAA35-like_N"/>
</dbReference>
<dbReference type="Pfam" id="PF04112">
    <property type="entry name" value="Mak10"/>
    <property type="match status" value="1"/>
</dbReference>
<comment type="similarity">
    <text evidence="2">Belongs to the MAK10 family.</text>
</comment>
<dbReference type="PANTHER" id="PTHR21373:SF0">
    <property type="entry name" value="N-ALPHA-ACETYLTRANSFERASE 35, NATC AUXILIARY SUBUNIT"/>
    <property type="match status" value="1"/>
</dbReference>
<protein>
    <recommendedName>
        <fullName evidence="4">Protein MAK10 homolog</fullName>
    </recommendedName>
</protein>
<evidence type="ECO:0000256" key="2">
    <source>
        <dbReference type="ARBA" id="ARBA00006289"/>
    </source>
</evidence>
<reference evidence="8" key="1">
    <citation type="journal article" date="2013" name="Genetics">
        <title>The draft genome and transcriptome of Panagrellus redivivus are shaped by the harsh demands of a free-living lifestyle.</title>
        <authorList>
            <person name="Srinivasan J."/>
            <person name="Dillman A.R."/>
            <person name="Macchietto M.G."/>
            <person name="Heikkinen L."/>
            <person name="Lakso M."/>
            <person name="Fracchia K.M."/>
            <person name="Antoshechkin I."/>
            <person name="Mortazavi A."/>
            <person name="Wong G."/>
            <person name="Sternberg P.W."/>
        </authorList>
    </citation>
    <scope>NUCLEOTIDE SEQUENCE [LARGE SCALE GENOMIC DNA]</scope>
    <source>
        <strain evidence="8">MT8872</strain>
    </source>
</reference>
<dbReference type="Pfam" id="PF25789">
    <property type="entry name" value="TPR_NAA35"/>
    <property type="match status" value="1"/>
</dbReference>
<dbReference type="WBParaSite" id="Pan_g11131.t1">
    <property type="protein sequence ID" value="Pan_g11131.t1"/>
    <property type="gene ID" value="Pan_g11131"/>
</dbReference>
<keyword evidence="3" id="KW-0963">Cytoplasm</keyword>
<dbReference type="InterPro" id="IPR007244">
    <property type="entry name" value="Naa35_N"/>
</dbReference>
<evidence type="ECO:0000256" key="5">
    <source>
        <dbReference type="SAM" id="MobiDB-lite"/>
    </source>
</evidence>
<comment type="subcellular location">
    <subcellularLocation>
        <location evidence="1">Cytoplasm</location>
    </subcellularLocation>
</comment>
<organism evidence="8 9">
    <name type="scientific">Panagrellus redivivus</name>
    <name type="common">Microworm</name>
    <dbReference type="NCBI Taxonomy" id="6233"/>
    <lineage>
        <taxon>Eukaryota</taxon>
        <taxon>Metazoa</taxon>
        <taxon>Ecdysozoa</taxon>
        <taxon>Nematoda</taxon>
        <taxon>Chromadorea</taxon>
        <taxon>Rhabditida</taxon>
        <taxon>Tylenchina</taxon>
        <taxon>Panagrolaimomorpha</taxon>
        <taxon>Panagrolaimoidea</taxon>
        <taxon>Panagrolaimidae</taxon>
        <taxon>Panagrellus</taxon>
    </lineage>
</organism>
<evidence type="ECO:0000259" key="6">
    <source>
        <dbReference type="Pfam" id="PF04112"/>
    </source>
</evidence>
<evidence type="ECO:0000313" key="8">
    <source>
        <dbReference type="Proteomes" id="UP000492821"/>
    </source>
</evidence>
<evidence type="ECO:0000256" key="1">
    <source>
        <dbReference type="ARBA" id="ARBA00004496"/>
    </source>
</evidence>
<accession>A0A7E4ZQI8</accession>
<feature type="domain" description="NAA35-like TPR repeats" evidence="7">
    <location>
        <begin position="355"/>
        <end position="731"/>
    </location>
</feature>
<dbReference type="PANTHER" id="PTHR21373">
    <property type="entry name" value="GLUCOSE REPRESSIBLE PROTEIN MAK10"/>
    <property type="match status" value="1"/>
</dbReference>
<evidence type="ECO:0000313" key="9">
    <source>
        <dbReference type="WBParaSite" id="Pan_g11131.t1"/>
    </source>
</evidence>
<dbReference type="GO" id="GO:0031417">
    <property type="term" value="C:NatC complex"/>
    <property type="evidence" value="ECO:0007669"/>
    <property type="project" value="InterPro"/>
</dbReference>
<evidence type="ECO:0000259" key="7">
    <source>
        <dbReference type="Pfam" id="PF25789"/>
    </source>
</evidence>
<feature type="region of interest" description="Disordered" evidence="5">
    <location>
        <begin position="1"/>
        <end position="34"/>
    </location>
</feature>
<name>A0A7E4ZQI8_PANRE</name>
<evidence type="ECO:0000256" key="3">
    <source>
        <dbReference type="ARBA" id="ARBA00022490"/>
    </source>
</evidence>
<keyword evidence="8" id="KW-1185">Reference proteome</keyword>
<sequence>MSQMAEAEQPRDEAAANAESTGSSAPSKTPRTPARVFEAMDSKDVTEAFMKAIGNLQTGELCKTDEFELREAMNAIELMEPKMDLGMIPVDHTLGLNYAIEHQLFDHENMPVDQQIAIFDASLAAIATMIGGANPDQTTYTNILLQNPLAIGSATLKAMANAVRTLSRFIRYTIELGAVIHDEDYCAACYADNSLATSDNSESISELTELLRELKTIDSKDPRDKALYNRLNFMRHYLILLQALIPAPSVMAVNSEEPFSVSFGTAAHSIAVMEKTFAEVKTSFQLGTQPPEGEDDGLYTWLPVFQPDVNRHLSPGAFPKAPEILGRLESFRFWDEHLKYIMHIVADFPKRNLTADDFLDFIRTANENGADTLIRALMQVVIVPFNDCLFGTTPYAEVVLKSIQNTTFPPILNKDVPLGSEPQFVTFWENCLNMLTRVHVTMLQQYGVNLSQQRERMLQTLEEATVVYGEAERTDQLFTEYLRVHSPPMAEAKPNAISSYAAQMIINLMRYYIILGFKLNLYAVHELPYTYWYLGEVVALWKYRLSTQSRDYLQADRNILLPGASKKSERRAKQREMLIQPRLVEIELSFLRDRVEASFCESYVSLLSGLVSAGYLTIPENEKNRYACRFKPFSVCPLFVRIPYNVYVRESQFYELAKLPAANCYTRAINTWNAALENLAYILNHDAADVWALKLVKLAKQNLIASKLLSVDPTRKATFDFNDEHVVFPVVKIA</sequence>
<dbReference type="InterPro" id="IPR057982">
    <property type="entry name" value="TPR_NAA35"/>
</dbReference>